<dbReference type="PANTHER" id="PTHR14633">
    <property type="entry name" value="LITTLE ELONGATION COMPLEX SUBUNIT 2"/>
    <property type="match status" value="1"/>
</dbReference>
<dbReference type="InterPro" id="IPR019535">
    <property type="entry name" value="ICE2_C"/>
</dbReference>
<dbReference type="Pfam" id="PF10505">
    <property type="entry name" value="NARG2_C"/>
    <property type="match status" value="1"/>
</dbReference>
<evidence type="ECO:0000259" key="2">
    <source>
        <dbReference type="Pfam" id="PF10505"/>
    </source>
</evidence>
<proteinExistence type="predicted"/>
<dbReference type="VEuPathDB" id="VectorBase:ACHR002836"/>
<organism evidence="3 4">
    <name type="scientific">Anopheles christyi</name>
    <dbReference type="NCBI Taxonomy" id="43041"/>
    <lineage>
        <taxon>Eukaryota</taxon>
        <taxon>Metazoa</taxon>
        <taxon>Ecdysozoa</taxon>
        <taxon>Arthropoda</taxon>
        <taxon>Hexapoda</taxon>
        <taxon>Insecta</taxon>
        <taxon>Pterygota</taxon>
        <taxon>Neoptera</taxon>
        <taxon>Endopterygota</taxon>
        <taxon>Diptera</taxon>
        <taxon>Nematocera</taxon>
        <taxon>Culicoidea</taxon>
        <taxon>Culicidae</taxon>
        <taxon>Anophelinae</taxon>
        <taxon>Anopheles</taxon>
    </lineage>
</organism>
<dbReference type="Proteomes" id="UP000075881">
    <property type="component" value="Unassembled WGS sequence"/>
</dbReference>
<feature type="region of interest" description="Disordered" evidence="1">
    <location>
        <begin position="539"/>
        <end position="558"/>
    </location>
</feature>
<dbReference type="EnsemblMetazoa" id="ACHR002836-RA">
    <property type="protein sequence ID" value="ACHR002836-PA"/>
    <property type="gene ID" value="ACHR002836"/>
</dbReference>
<dbReference type="GO" id="GO:0045945">
    <property type="term" value="P:positive regulation of transcription by RNA polymerase III"/>
    <property type="evidence" value="ECO:0007669"/>
    <property type="project" value="TreeGrafter"/>
</dbReference>
<name>A0A182JWF4_9DIPT</name>
<dbReference type="GO" id="GO:0042795">
    <property type="term" value="P:snRNA transcription by RNA polymerase II"/>
    <property type="evidence" value="ECO:0007669"/>
    <property type="project" value="TreeGrafter"/>
</dbReference>
<protein>
    <recommendedName>
        <fullName evidence="2">Little elongation complex subunit 2 C-terminal domain-containing protein</fullName>
    </recommendedName>
</protein>
<accession>A0A182JWF4</accession>
<dbReference type="GO" id="GO:0008023">
    <property type="term" value="C:transcription elongation factor complex"/>
    <property type="evidence" value="ECO:0007669"/>
    <property type="project" value="InterPro"/>
</dbReference>
<dbReference type="STRING" id="43041.A0A182JWF4"/>
<keyword evidence="4" id="KW-1185">Reference proteome</keyword>
<sequence length="746" mass="86668">MEEYKKLIWSRHNPRSEGKLLEQASIDFADYHNDIFNLHINEIDPMHQIEDISAADSALFMPLEMPADPRTGQKVKQLEVKCVQPLLLFNKFPSGSVLTRQEHQHCLTVQNRINMRLPFNSPEEKKNYTRYLQLMEKLAPEKEMFDSFVRNYFNTNLLRRVQTIDPELNELVVKIWQAKVQERTVLERELGGTYVLMTVVPFFGRSENATNVGFEPNGQEARETGTVRNLFTEKVVRCNSLKRIERVLNAFADEWTTVRCRRDEYLADVYNCLSELPDVSIAIPAGAFSLLLNYAQNTQEQWTIPFQIKMINGRHVLIMDSRLPPSRLSTHARKVKAYKLLVKSFMTFLASGKPNNEMTKCATEDNSRADDVFKPLLFDEFMEKMVQKTLVQEKPRENRFYQPWKMKDQEEEHQMMVCYRQDCYESFRKMRVFINISIKIEYQPEFGAEQMTLAELLQEWARQLLRPNSKTMRLRINSTTSTIISHHYLELRDIEEELNRLYSVKPYNLITNVWKMLKLMQNFPAGNYLLKRDGKSTQGPSVYARPGEMTRPTGQNSTSGVSVKWEDLLSKVEYDCPPLEQYDWIPIDKFVITQLHRINTLFPCSFPHWTSIRWLNTRQSQVKVKAVEKKQPTKKGKKGAAQKEVSVPQANKVLTPVQLARREKVKQRKQLARQKKLKAEQIQQSLNQFAPYTGPIQAKNEGKAAETKGGTVVPDRKEIAAVQQGTTAVDYNAYVEQAALNTEETL</sequence>
<feature type="domain" description="Little elongation complex subunit 2 C-terminal" evidence="2">
    <location>
        <begin position="393"/>
        <end position="608"/>
    </location>
</feature>
<evidence type="ECO:0000256" key="1">
    <source>
        <dbReference type="SAM" id="MobiDB-lite"/>
    </source>
</evidence>
<evidence type="ECO:0000313" key="4">
    <source>
        <dbReference type="Proteomes" id="UP000075881"/>
    </source>
</evidence>
<dbReference type="GO" id="GO:0042796">
    <property type="term" value="P:snRNA transcription by RNA polymerase III"/>
    <property type="evidence" value="ECO:0007669"/>
    <property type="project" value="TreeGrafter"/>
</dbReference>
<reference evidence="4" key="1">
    <citation type="submission" date="2013-03" db="EMBL/GenBank/DDBJ databases">
        <title>The Genome Sequence of Anopheles christyi ACHKN1017.</title>
        <authorList>
            <consortium name="The Broad Institute Genomics Platform"/>
            <person name="Neafsey D.E."/>
            <person name="Besansky N."/>
            <person name="Walker B."/>
            <person name="Young S.K."/>
            <person name="Zeng Q."/>
            <person name="Gargeya S."/>
            <person name="Fitzgerald M."/>
            <person name="Haas B."/>
            <person name="Abouelleil A."/>
            <person name="Allen A.W."/>
            <person name="Alvarado L."/>
            <person name="Arachchi H.M."/>
            <person name="Berlin A.M."/>
            <person name="Chapman S.B."/>
            <person name="Gainer-Dewar J."/>
            <person name="Goldberg J."/>
            <person name="Griggs A."/>
            <person name="Gujja S."/>
            <person name="Hansen M."/>
            <person name="Howarth C."/>
            <person name="Imamovic A."/>
            <person name="Ireland A."/>
            <person name="Larimer J."/>
            <person name="McCowan C."/>
            <person name="Murphy C."/>
            <person name="Pearson M."/>
            <person name="Poon T.W."/>
            <person name="Priest M."/>
            <person name="Roberts A."/>
            <person name="Saif S."/>
            <person name="Shea T."/>
            <person name="Sisk P."/>
            <person name="Sykes S."/>
            <person name="Wortman J."/>
            <person name="Nusbaum C."/>
            <person name="Birren B."/>
        </authorList>
    </citation>
    <scope>NUCLEOTIDE SEQUENCE [LARGE SCALE GENOMIC DNA]</scope>
    <source>
        <strain evidence="4">ACHKN1017</strain>
    </source>
</reference>
<dbReference type="PANTHER" id="PTHR14633:SF3">
    <property type="entry name" value="LITTLE ELONGATION COMPLEX SUBUNIT 2"/>
    <property type="match status" value="1"/>
</dbReference>
<dbReference type="AlphaFoldDB" id="A0A182JWF4"/>
<reference evidence="3" key="2">
    <citation type="submission" date="2020-05" db="UniProtKB">
        <authorList>
            <consortium name="EnsemblMetazoa"/>
        </authorList>
    </citation>
    <scope>IDENTIFICATION</scope>
    <source>
        <strain evidence="3">ACHKN1017</strain>
    </source>
</reference>
<evidence type="ECO:0000313" key="3">
    <source>
        <dbReference type="EnsemblMetazoa" id="ACHR002836-PA"/>
    </source>
</evidence>